<proteinExistence type="predicted"/>
<keyword evidence="3" id="KW-1185">Reference proteome</keyword>
<feature type="compositionally biased region" description="Polar residues" evidence="1">
    <location>
        <begin position="105"/>
        <end position="118"/>
    </location>
</feature>
<feature type="compositionally biased region" description="Basic and acidic residues" evidence="1">
    <location>
        <begin position="63"/>
        <end position="103"/>
    </location>
</feature>
<organism evidence="2 3">
    <name type="scientific">Clathrospora elynae</name>
    <dbReference type="NCBI Taxonomy" id="706981"/>
    <lineage>
        <taxon>Eukaryota</taxon>
        <taxon>Fungi</taxon>
        <taxon>Dikarya</taxon>
        <taxon>Ascomycota</taxon>
        <taxon>Pezizomycotina</taxon>
        <taxon>Dothideomycetes</taxon>
        <taxon>Pleosporomycetidae</taxon>
        <taxon>Pleosporales</taxon>
        <taxon>Diademaceae</taxon>
        <taxon>Clathrospora</taxon>
    </lineage>
</organism>
<reference evidence="2" key="1">
    <citation type="journal article" date="2020" name="Stud. Mycol.">
        <title>101 Dothideomycetes genomes: a test case for predicting lifestyles and emergence of pathogens.</title>
        <authorList>
            <person name="Haridas S."/>
            <person name="Albert R."/>
            <person name="Binder M."/>
            <person name="Bloem J."/>
            <person name="Labutti K."/>
            <person name="Salamov A."/>
            <person name="Andreopoulos B."/>
            <person name="Baker S."/>
            <person name="Barry K."/>
            <person name="Bills G."/>
            <person name="Bluhm B."/>
            <person name="Cannon C."/>
            <person name="Castanera R."/>
            <person name="Culley D."/>
            <person name="Daum C."/>
            <person name="Ezra D."/>
            <person name="Gonzalez J."/>
            <person name="Henrissat B."/>
            <person name="Kuo A."/>
            <person name="Liang C."/>
            <person name="Lipzen A."/>
            <person name="Lutzoni F."/>
            <person name="Magnuson J."/>
            <person name="Mondo S."/>
            <person name="Nolan M."/>
            <person name="Ohm R."/>
            <person name="Pangilinan J."/>
            <person name="Park H.-J."/>
            <person name="Ramirez L."/>
            <person name="Alfaro M."/>
            <person name="Sun H."/>
            <person name="Tritt A."/>
            <person name="Yoshinaga Y."/>
            <person name="Zwiers L.-H."/>
            <person name="Turgeon B."/>
            <person name="Goodwin S."/>
            <person name="Spatafora J."/>
            <person name="Crous P."/>
            <person name="Grigoriev I."/>
        </authorList>
    </citation>
    <scope>NUCLEOTIDE SEQUENCE</scope>
    <source>
        <strain evidence="2">CBS 161.51</strain>
    </source>
</reference>
<dbReference type="AlphaFoldDB" id="A0A6A5SBK7"/>
<evidence type="ECO:0000313" key="2">
    <source>
        <dbReference type="EMBL" id="KAF1936878.1"/>
    </source>
</evidence>
<accession>A0A6A5SBK7</accession>
<feature type="region of interest" description="Disordered" evidence="1">
    <location>
        <begin position="1"/>
        <end position="51"/>
    </location>
</feature>
<dbReference type="Proteomes" id="UP000800038">
    <property type="component" value="Unassembled WGS sequence"/>
</dbReference>
<evidence type="ECO:0000256" key="1">
    <source>
        <dbReference type="SAM" id="MobiDB-lite"/>
    </source>
</evidence>
<name>A0A6A5SBK7_9PLEO</name>
<evidence type="ECO:0000313" key="3">
    <source>
        <dbReference type="Proteomes" id="UP000800038"/>
    </source>
</evidence>
<protein>
    <submittedName>
        <fullName evidence="2">Uncharacterized protein</fullName>
    </submittedName>
</protein>
<sequence length="159" mass="18305">MDLVQEGEHNGGAVLWSPRKFREAGERQLQREQAEEQEKLHKADMKKLKANNALYKKKIAEEKRVAKEMAKEEREKEKEKRAQEQAQKKQQKEEEKQAAEAREITQPSQITQATTSKKQAPKRKRVERCTGGASGVNSEEAPPKVTRTGRNITIPKKFR</sequence>
<feature type="compositionally biased region" description="Basic and acidic residues" evidence="1">
    <location>
        <begin position="20"/>
        <end position="47"/>
    </location>
</feature>
<feature type="region of interest" description="Disordered" evidence="1">
    <location>
        <begin position="63"/>
        <end position="159"/>
    </location>
</feature>
<dbReference type="EMBL" id="ML976165">
    <property type="protein sequence ID" value="KAF1936878.1"/>
    <property type="molecule type" value="Genomic_DNA"/>
</dbReference>
<gene>
    <name evidence="2" type="ORF">EJ02DRAFT_515559</name>
</gene>